<protein>
    <submittedName>
        <fullName evidence="7">NAD(P)/FAD-dependent oxidoreductase</fullName>
        <ecNumber evidence="7">1.6.5.-</ecNumber>
    </submittedName>
</protein>
<evidence type="ECO:0000259" key="6">
    <source>
        <dbReference type="Pfam" id="PF07992"/>
    </source>
</evidence>
<dbReference type="Proteomes" id="UP001620597">
    <property type="component" value="Unassembled WGS sequence"/>
</dbReference>
<evidence type="ECO:0000256" key="5">
    <source>
        <dbReference type="ARBA" id="ARBA00023002"/>
    </source>
</evidence>
<dbReference type="PRINTS" id="PR00411">
    <property type="entry name" value="PNDRDTASEI"/>
</dbReference>
<dbReference type="PANTHER" id="PTHR42913">
    <property type="entry name" value="APOPTOSIS-INDUCING FACTOR 1"/>
    <property type="match status" value="1"/>
</dbReference>
<feature type="domain" description="FAD/NAD(P)-binding" evidence="6">
    <location>
        <begin position="15"/>
        <end position="350"/>
    </location>
</feature>
<sequence>MNADTNLHPDNALQHIVIVGGGAGGLELATRLGHTLGRKGKARITLLDRNRTHIWKPLLHEVATGTLDTGTESVSYHAHGARHGYQFELGELTNVSLANKTLTLAPRRNAEGETLMQPRNIDYDTLVLAVGSISNDFGTPGIQQHCYMLDSHKQAERFHTALIDQFTDIHQNRPGDSLRIAIVGAGATGVELSAELHRVTELLRSYGMSGMSRHQLQVTLVEAGPRVLPALPERISTAVTRELRELGVSIQTSVMVSAADEQGLQTKDSGRIDADLMVWAAGVKAPDFMRQIEGLGLNRANQIEVNDFLQANNPAGDPLKDVWVIGDCCSFTMADGNRVPPRAQSAHQMASCVYKNIINERDNKPLKGFKYHDHGSLVSLSSYSAVGNLMGNLSSKSMFVEGNLARLFYVSLYRMHQLAIHGKFRGTIIVMLDWLIRAIKPKMKLH</sequence>
<keyword evidence="8" id="KW-1185">Reference proteome</keyword>
<dbReference type="PANTHER" id="PTHR42913:SF3">
    <property type="entry name" value="64 KDA MITOCHONDRIAL NADH DEHYDROGENASE (EUROFUNG)"/>
    <property type="match status" value="1"/>
</dbReference>
<dbReference type="InterPro" id="IPR051169">
    <property type="entry name" value="NADH-Q_oxidoreductase"/>
</dbReference>
<comment type="caution">
    <text evidence="7">The sequence shown here is derived from an EMBL/GenBank/DDBJ whole genome shotgun (WGS) entry which is preliminary data.</text>
</comment>
<dbReference type="Gene3D" id="3.50.50.100">
    <property type="match status" value="1"/>
</dbReference>
<dbReference type="InterPro" id="IPR036188">
    <property type="entry name" value="FAD/NAD-bd_sf"/>
</dbReference>
<proteinExistence type="inferred from homology"/>
<accession>A0ABW8NHA0</accession>
<comment type="cofactor">
    <cofactor evidence="1">
        <name>FAD</name>
        <dbReference type="ChEBI" id="CHEBI:57692"/>
    </cofactor>
</comment>
<dbReference type="PRINTS" id="PR00368">
    <property type="entry name" value="FADPNR"/>
</dbReference>
<evidence type="ECO:0000256" key="1">
    <source>
        <dbReference type="ARBA" id="ARBA00001974"/>
    </source>
</evidence>
<comment type="similarity">
    <text evidence="2">Belongs to the NADH dehydrogenase family.</text>
</comment>
<keyword evidence="3" id="KW-0285">Flavoprotein</keyword>
<evidence type="ECO:0000313" key="7">
    <source>
        <dbReference type="EMBL" id="MFK4752339.1"/>
    </source>
</evidence>
<evidence type="ECO:0000313" key="8">
    <source>
        <dbReference type="Proteomes" id="UP001620597"/>
    </source>
</evidence>
<dbReference type="EMBL" id="JBBKTX010000008">
    <property type="protein sequence ID" value="MFK4752339.1"/>
    <property type="molecule type" value="Genomic_DNA"/>
</dbReference>
<keyword evidence="4" id="KW-0274">FAD</keyword>
<evidence type="ECO:0000256" key="2">
    <source>
        <dbReference type="ARBA" id="ARBA00005272"/>
    </source>
</evidence>
<reference evidence="7 8" key="1">
    <citation type="submission" date="2024-03" db="EMBL/GenBank/DDBJ databases">
        <title>High-quality draft genome sequence of Oceanobacter sp. wDCs-4.</title>
        <authorList>
            <person name="Dong C."/>
        </authorList>
    </citation>
    <scope>NUCLEOTIDE SEQUENCE [LARGE SCALE GENOMIC DNA]</scope>
    <source>
        <strain evidence="8">wDCs-4</strain>
    </source>
</reference>
<keyword evidence="5 7" id="KW-0560">Oxidoreductase</keyword>
<dbReference type="InterPro" id="IPR023753">
    <property type="entry name" value="FAD/NAD-binding_dom"/>
</dbReference>
<organism evidence="7 8">
    <name type="scientific">Oceanobacter antarcticus</name>
    <dbReference type="NCBI Taxonomy" id="3133425"/>
    <lineage>
        <taxon>Bacteria</taxon>
        <taxon>Pseudomonadati</taxon>
        <taxon>Pseudomonadota</taxon>
        <taxon>Gammaproteobacteria</taxon>
        <taxon>Oceanospirillales</taxon>
        <taxon>Oceanospirillaceae</taxon>
        <taxon>Oceanobacter</taxon>
    </lineage>
</organism>
<dbReference type="EC" id="1.6.5.-" evidence="7"/>
<gene>
    <name evidence="7" type="ORF">WG929_07945</name>
</gene>
<dbReference type="RefSeq" id="WP_416205621.1">
    <property type="nucleotide sequence ID" value="NZ_JBBKTX010000008.1"/>
</dbReference>
<name>A0ABW8NHA0_9GAMM</name>
<evidence type="ECO:0000256" key="3">
    <source>
        <dbReference type="ARBA" id="ARBA00022630"/>
    </source>
</evidence>
<evidence type="ECO:0000256" key="4">
    <source>
        <dbReference type="ARBA" id="ARBA00022827"/>
    </source>
</evidence>
<dbReference type="SUPFAM" id="SSF51905">
    <property type="entry name" value="FAD/NAD(P)-binding domain"/>
    <property type="match status" value="1"/>
</dbReference>
<dbReference type="GO" id="GO:0016491">
    <property type="term" value="F:oxidoreductase activity"/>
    <property type="evidence" value="ECO:0007669"/>
    <property type="project" value="UniProtKB-KW"/>
</dbReference>
<dbReference type="Pfam" id="PF07992">
    <property type="entry name" value="Pyr_redox_2"/>
    <property type="match status" value="1"/>
</dbReference>